<dbReference type="SUPFAM" id="SSF48452">
    <property type="entry name" value="TPR-like"/>
    <property type="match status" value="3"/>
</dbReference>
<protein>
    <recommendedName>
        <fullName evidence="3">protein O-GlcNAc transferase</fullName>
        <ecNumber evidence="3">2.4.1.255</ecNumber>
    </recommendedName>
</protein>
<dbReference type="AlphaFoldDB" id="B4D6D8"/>
<dbReference type="GO" id="GO:0097363">
    <property type="term" value="F:protein O-acetylglucosaminyltransferase activity"/>
    <property type="evidence" value="ECO:0007669"/>
    <property type="project" value="UniProtKB-EC"/>
</dbReference>
<dbReference type="SMART" id="SM00028">
    <property type="entry name" value="TPR"/>
    <property type="match status" value="10"/>
</dbReference>
<dbReference type="eggNOG" id="COG3914">
    <property type="taxonomic scope" value="Bacteria"/>
</dbReference>
<dbReference type="Pfam" id="PF14559">
    <property type="entry name" value="TPR_19"/>
    <property type="match status" value="1"/>
</dbReference>
<dbReference type="eggNOG" id="COG0457">
    <property type="taxonomic scope" value="Bacteria"/>
</dbReference>
<organism evidence="10 11">
    <name type="scientific">Chthoniobacter flavus Ellin428</name>
    <dbReference type="NCBI Taxonomy" id="497964"/>
    <lineage>
        <taxon>Bacteria</taxon>
        <taxon>Pseudomonadati</taxon>
        <taxon>Verrucomicrobiota</taxon>
        <taxon>Spartobacteria</taxon>
        <taxon>Chthoniobacterales</taxon>
        <taxon>Chthoniobacteraceae</taxon>
        <taxon>Chthoniobacter</taxon>
    </lineage>
</organism>
<evidence type="ECO:0000256" key="6">
    <source>
        <dbReference type="ARBA" id="ARBA00022737"/>
    </source>
</evidence>
<evidence type="ECO:0000256" key="1">
    <source>
        <dbReference type="ARBA" id="ARBA00004922"/>
    </source>
</evidence>
<keyword evidence="7 8" id="KW-0802">TPR repeat</keyword>
<reference evidence="10 11" key="1">
    <citation type="journal article" date="2011" name="J. Bacteriol.">
        <title>Genome sequence of Chthoniobacter flavus Ellin428, an aerobic heterotrophic soil bacterium.</title>
        <authorList>
            <person name="Kant R."/>
            <person name="van Passel M.W."/>
            <person name="Palva A."/>
            <person name="Lucas S."/>
            <person name="Lapidus A."/>
            <person name="Glavina Del Rio T."/>
            <person name="Dalin E."/>
            <person name="Tice H."/>
            <person name="Bruce D."/>
            <person name="Goodwin L."/>
            <person name="Pitluck S."/>
            <person name="Larimer F.W."/>
            <person name="Land M.L."/>
            <person name="Hauser L."/>
            <person name="Sangwan P."/>
            <person name="de Vos W.M."/>
            <person name="Janssen P.H."/>
            <person name="Smidt H."/>
        </authorList>
    </citation>
    <scope>NUCLEOTIDE SEQUENCE [LARGE SCALE GENOMIC DNA]</scope>
    <source>
        <strain evidence="10 11">Ellin428</strain>
    </source>
</reference>
<feature type="repeat" description="TPR" evidence="8">
    <location>
        <begin position="242"/>
        <end position="275"/>
    </location>
</feature>
<gene>
    <name evidence="10" type="ORF">CfE428DRAFT_4478</name>
</gene>
<name>B4D6D8_9BACT</name>
<keyword evidence="11" id="KW-1185">Reference proteome</keyword>
<evidence type="ECO:0000256" key="7">
    <source>
        <dbReference type="ARBA" id="ARBA00022803"/>
    </source>
</evidence>
<feature type="repeat" description="TPR" evidence="8">
    <location>
        <begin position="140"/>
        <end position="173"/>
    </location>
</feature>
<keyword evidence="4" id="KW-0328">Glycosyltransferase</keyword>
<evidence type="ECO:0000256" key="4">
    <source>
        <dbReference type="ARBA" id="ARBA00022676"/>
    </source>
</evidence>
<dbReference type="PROSITE" id="PS50293">
    <property type="entry name" value="TPR_REGION"/>
    <property type="match status" value="5"/>
</dbReference>
<evidence type="ECO:0000259" key="9">
    <source>
        <dbReference type="Pfam" id="PF13844"/>
    </source>
</evidence>
<dbReference type="Pfam" id="PF13424">
    <property type="entry name" value="TPR_12"/>
    <property type="match status" value="1"/>
</dbReference>
<dbReference type="Proteomes" id="UP000005824">
    <property type="component" value="Unassembled WGS sequence"/>
</dbReference>
<evidence type="ECO:0000313" key="10">
    <source>
        <dbReference type="EMBL" id="EDY18047.1"/>
    </source>
</evidence>
<comment type="caution">
    <text evidence="10">The sequence shown here is derived from an EMBL/GenBank/DDBJ whole genome shotgun (WGS) entry which is preliminary data.</text>
</comment>
<dbReference type="UniPathway" id="UPA00378"/>
<dbReference type="PANTHER" id="PTHR44835">
    <property type="entry name" value="UDP-N-ACETYLGLUCOSAMINE--PEPTIDE N-ACETYLGLUCOSAMINYLTRANSFERASE SPINDLY-RELATED"/>
    <property type="match status" value="1"/>
</dbReference>
<dbReference type="Gene3D" id="1.25.40.10">
    <property type="entry name" value="Tetratricopeptide repeat domain"/>
    <property type="match status" value="6"/>
</dbReference>
<dbReference type="InterPro" id="IPR019734">
    <property type="entry name" value="TPR_rpt"/>
</dbReference>
<dbReference type="PROSITE" id="PS50005">
    <property type="entry name" value="TPR"/>
    <property type="match status" value="8"/>
</dbReference>
<dbReference type="InterPro" id="IPR029489">
    <property type="entry name" value="OGT/SEC/SPY_C"/>
</dbReference>
<feature type="repeat" description="TPR" evidence="8">
    <location>
        <begin position="106"/>
        <end position="139"/>
    </location>
</feature>
<keyword evidence="6" id="KW-0677">Repeat</keyword>
<dbReference type="EC" id="2.4.1.255" evidence="3"/>
<accession>B4D6D8</accession>
<comment type="similarity">
    <text evidence="2">Belongs to the glycosyltransferase 41 family. O-GlcNAc transferase subfamily.</text>
</comment>
<dbReference type="InterPro" id="IPR011990">
    <property type="entry name" value="TPR-like_helical_dom_sf"/>
</dbReference>
<sequence length="747" mass="83921">MSTAQQVLELGLQHHQAGRLAEAEACYREILEAQPDHLDALHLLGVAAMQTGRAELAVNLLNRVAALVPNHPAVHSNLGEAYRGLGKFEEAVASFRRALQLKPDDVLAQYNLGNVLVEWGKLEEAIAAYRRVLTLKPDYVDAHNNLGIALARQGVMTEATEVLRRALQLAPADAGAWNNFGIVLAEQGRFGEAVEAYRRALELAPNQPEAHNNFGNACKELGQFESAVAAYRRAVELRPDSAEFQANLGNGLREQGRFDEAMAAYRHALALQPKRAETHHEMGNALAGQGQLDAAVLAYRATLELKPDYGVARCNLGNVLRDQGMLDEAIAAYRRAAESKSAQLVAQSNLIYTLHYHADGNEGEIRREQCLWNERFGGDTRPAVRYSNEPDFHRRLRIGYVSPEFRDHVTGRNLWPLFKEHDRTAFEIFCYSGVVRPDGMTQQFRERVDHWRSTLGVSDEELAEWVQRDGVDILVDLTQHMDGNRLAMFGRRPAPVQLSFAGYPEATGVEAIPYRISDRFLEPHSTEDRLLRIDSYWCYDPCGAEIGVNELPVQRNGWVTFGCLNHFCKVNEPTLRRWAKVLRTVRDSKLMLLSPEGSHRRKTWRILESEGVEARRVEFVPRCGRRAYLELYQQMDVALDTFPYNGHTTSLDALWMGVPVVSLAGRSAVSRAGLSQLSNLGLAELVASAEDEFVEIAAALAQDLSRLADLRRTLRARMEASVLMDAIRFTRGIESAYRQMWQRWCEG</sequence>
<evidence type="ECO:0000256" key="8">
    <source>
        <dbReference type="PROSITE-ProRule" id="PRU00339"/>
    </source>
</evidence>
<dbReference type="Gene3D" id="3.40.50.2000">
    <property type="entry name" value="Glycogen Phosphorylase B"/>
    <property type="match status" value="1"/>
</dbReference>
<keyword evidence="5" id="KW-0808">Transferase</keyword>
<dbReference type="EMBL" id="ABVL01000015">
    <property type="protein sequence ID" value="EDY18047.1"/>
    <property type="molecule type" value="Genomic_DNA"/>
</dbReference>
<dbReference type="STRING" id="497964.CfE428DRAFT_4478"/>
<feature type="repeat" description="TPR" evidence="8">
    <location>
        <begin position="174"/>
        <end position="207"/>
    </location>
</feature>
<evidence type="ECO:0000256" key="2">
    <source>
        <dbReference type="ARBA" id="ARBA00005386"/>
    </source>
</evidence>
<feature type="repeat" description="TPR" evidence="8">
    <location>
        <begin position="4"/>
        <end position="37"/>
    </location>
</feature>
<dbReference type="Pfam" id="PF13414">
    <property type="entry name" value="TPR_11"/>
    <property type="match status" value="2"/>
</dbReference>
<dbReference type="InParanoid" id="B4D6D8"/>
<evidence type="ECO:0000256" key="3">
    <source>
        <dbReference type="ARBA" id="ARBA00011970"/>
    </source>
</evidence>
<proteinExistence type="inferred from homology"/>
<evidence type="ECO:0000313" key="11">
    <source>
        <dbReference type="Proteomes" id="UP000005824"/>
    </source>
</evidence>
<dbReference type="RefSeq" id="WP_006981800.1">
    <property type="nucleotide sequence ID" value="NZ_ABVL01000015.1"/>
</dbReference>
<dbReference type="Pfam" id="PF13844">
    <property type="entry name" value="Glyco_transf_41"/>
    <property type="match status" value="2"/>
</dbReference>
<feature type="repeat" description="TPR" evidence="8">
    <location>
        <begin position="72"/>
        <end position="105"/>
    </location>
</feature>
<dbReference type="Gene3D" id="3.40.50.11380">
    <property type="match status" value="1"/>
</dbReference>
<feature type="repeat" description="TPR" evidence="8">
    <location>
        <begin position="208"/>
        <end position="241"/>
    </location>
</feature>
<feature type="domain" description="O-GlcNAc transferase C-terminal" evidence="9">
    <location>
        <begin position="559"/>
        <end position="731"/>
    </location>
</feature>
<evidence type="ECO:0000256" key="5">
    <source>
        <dbReference type="ARBA" id="ARBA00022679"/>
    </source>
</evidence>
<dbReference type="PANTHER" id="PTHR44835:SF1">
    <property type="entry name" value="PROTEIN O-GLCNAC TRANSFERASE"/>
    <property type="match status" value="1"/>
</dbReference>
<dbReference type="InterPro" id="IPR051939">
    <property type="entry name" value="Glycosyltr_41/O-GlcNAc_trsf"/>
</dbReference>
<feature type="domain" description="O-GlcNAc transferase C-terminal" evidence="9">
    <location>
        <begin position="384"/>
        <end position="525"/>
    </location>
</feature>
<comment type="pathway">
    <text evidence="1">Protein modification; protein glycosylation.</text>
</comment>
<dbReference type="Pfam" id="PF13181">
    <property type="entry name" value="TPR_8"/>
    <property type="match status" value="1"/>
</dbReference>
<feature type="repeat" description="TPR" evidence="8">
    <location>
        <begin position="276"/>
        <end position="309"/>
    </location>
</feature>